<keyword evidence="3" id="KW-1185">Reference proteome</keyword>
<gene>
    <name evidence="2" type="ORF">VTL71DRAFT_15358</name>
</gene>
<sequence length="119" mass="13150">MDPIIRSHGGSVAYPLPLSPDKQAVALELYIEYLDAELKESLEKNHPLGAKSPHSYNLGSQYDNHDVGNLPSVLPIEDEHKPTTPKATTPKVDLTSPDGKKMKERSRKTLAPAKERKPN</sequence>
<evidence type="ECO:0000313" key="2">
    <source>
        <dbReference type="EMBL" id="KAL2069020.1"/>
    </source>
</evidence>
<organism evidence="2 3">
    <name type="scientific">Oculimacula yallundae</name>
    <dbReference type="NCBI Taxonomy" id="86028"/>
    <lineage>
        <taxon>Eukaryota</taxon>
        <taxon>Fungi</taxon>
        <taxon>Dikarya</taxon>
        <taxon>Ascomycota</taxon>
        <taxon>Pezizomycotina</taxon>
        <taxon>Leotiomycetes</taxon>
        <taxon>Helotiales</taxon>
        <taxon>Ploettnerulaceae</taxon>
        <taxon>Oculimacula</taxon>
    </lineage>
</organism>
<comment type="caution">
    <text evidence="2">The sequence shown here is derived from an EMBL/GenBank/DDBJ whole genome shotgun (WGS) entry which is preliminary data.</text>
</comment>
<accession>A0ABR4CGC7</accession>
<evidence type="ECO:0000313" key="3">
    <source>
        <dbReference type="Proteomes" id="UP001595075"/>
    </source>
</evidence>
<proteinExistence type="predicted"/>
<evidence type="ECO:0000256" key="1">
    <source>
        <dbReference type="SAM" id="MobiDB-lite"/>
    </source>
</evidence>
<name>A0ABR4CGC7_9HELO</name>
<feature type="region of interest" description="Disordered" evidence="1">
    <location>
        <begin position="45"/>
        <end position="119"/>
    </location>
</feature>
<reference evidence="2 3" key="1">
    <citation type="journal article" date="2024" name="Commun. Biol.">
        <title>Comparative genomic analysis of thermophilic fungi reveals convergent evolutionary adaptations and gene losses.</title>
        <authorList>
            <person name="Steindorff A.S."/>
            <person name="Aguilar-Pontes M.V."/>
            <person name="Robinson A.J."/>
            <person name="Andreopoulos B."/>
            <person name="LaButti K."/>
            <person name="Kuo A."/>
            <person name="Mondo S."/>
            <person name="Riley R."/>
            <person name="Otillar R."/>
            <person name="Haridas S."/>
            <person name="Lipzen A."/>
            <person name="Grimwood J."/>
            <person name="Schmutz J."/>
            <person name="Clum A."/>
            <person name="Reid I.D."/>
            <person name="Moisan M.C."/>
            <person name="Butler G."/>
            <person name="Nguyen T.T.M."/>
            <person name="Dewar K."/>
            <person name="Conant G."/>
            <person name="Drula E."/>
            <person name="Henrissat B."/>
            <person name="Hansel C."/>
            <person name="Singer S."/>
            <person name="Hutchinson M.I."/>
            <person name="de Vries R.P."/>
            <person name="Natvig D.O."/>
            <person name="Powell A.J."/>
            <person name="Tsang A."/>
            <person name="Grigoriev I.V."/>
        </authorList>
    </citation>
    <scope>NUCLEOTIDE SEQUENCE [LARGE SCALE GENOMIC DNA]</scope>
    <source>
        <strain evidence="2 3">CBS 494.80</strain>
    </source>
</reference>
<protein>
    <submittedName>
        <fullName evidence="2">Uncharacterized protein</fullName>
    </submittedName>
</protein>
<dbReference type="EMBL" id="JAZHXI010000008">
    <property type="protein sequence ID" value="KAL2069020.1"/>
    <property type="molecule type" value="Genomic_DNA"/>
</dbReference>
<dbReference type="Proteomes" id="UP001595075">
    <property type="component" value="Unassembled WGS sequence"/>
</dbReference>